<organism evidence="2">
    <name type="scientific">Solanum lycopersicum</name>
    <name type="common">Tomato</name>
    <name type="synonym">Lycopersicon esculentum</name>
    <dbReference type="NCBI Taxonomy" id="4081"/>
    <lineage>
        <taxon>Eukaryota</taxon>
        <taxon>Viridiplantae</taxon>
        <taxon>Streptophyta</taxon>
        <taxon>Embryophyta</taxon>
        <taxon>Tracheophyta</taxon>
        <taxon>Spermatophyta</taxon>
        <taxon>Magnoliopsida</taxon>
        <taxon>eudicotyledons</taxon>
        <taxon>Gunneridae</taxon>
        <taxon>Pentapetalae</taxon>
        <taxon>asterids</taxon>
        <taxon>lamiids</taxon>
        <taxon>Solanales</taxon>
        <taxon>Solanaceae</taxon>
        <taxon>Solanoideae</taxon>
        <taxon>Solaneae</taxon>
        <taxon>Solanum</taxon>
        <taxon>Solanum subgen. Lycopersicon</taxon>
    </lineage>
</organism>
<sequence>MITEMLSISTIGKAPPPRTNFSPSNGKPPRASCFICCVRKNAESNGSSSGPLQLEICHEVSSMKNTIPSCEKQPHEPTIRGAISFNSSNNNNRRLMSDNFSISAELLLRIDSMVLTSLIGSKEASEFRRLVMDSIDSIADYFSQIMHKQDTELLVELRHFPQEK</sequence>
<dbReference type="Proteomes" id="UP000004994">
    <property type="component" value="Chromosome 2"/>
</dbReference>
<protein>
    <submittedName>
        <fullName evidence="2">Uncharacterized protein</fullName>
    </submittedName>
</protein>
<feature type="region of interest" description="Disordered" evidence="1">
    <location>
        <begin position="1"/>
        <end position="27"/>
    </location>
</feature>
<dbReference type="Gramene" id="Solyc02g091737.1.1">
    <property type="protein sequence ID" value="Solyc02g091737.1.1"/>
    <property type="gene ID" value="Solyc02g091737.1"/>
</dbReference>
<dbReference type="AlphaFoldDB" id="A0A3Q7FAP9"/>
<accession>A0A3Q7FAP9</accession>
<dbReference type="STRING" id="4081.A0A3Q7FAP9"/>
<keyword evidence="3" id="KW-1185">Reference proteome</keyword>
<dbReference type="PaxDb" id="4081-Solyc02g091750.2.1"/>
<proteinExistence type="predicted"/>
<dbReference type="InParanoid" id="A0A3Q7FAP9"/>
<evidence type="ECO:0000313" key="2">
    <source>
        <dbReference type="EnsemblPlants" id="Solyc02g091737.1.1"/>
    </source>
</evidence>
<dbReference type="EnsemblPlants" id="Solyc02g091737.1.1">
    <property type="protein sequence ID" value="Solyc02g091737.1.1"/>
    <property type="gene ID" value="Solyc02g091737.1"/>
</dbReference>
<evidence type="ECO:0000313" key="3">
    <source>
        <dbReference type="Proteomes" id="UP000004994"/>
    </source>
</evidence>
<feature type="compositionally biased region" description="Polar residues" evidence="1">
    <location>
        <begin position="1"/>
        <end position="10"/>
    </location>
</feature>
<evidence type="ECO:0000256" key="1">
    <source>
        <dbReference type="SAM" id="MobiDB-lite"/>
    </source>
</evidence>
<reference evidence="2" key="2">
    <citation type="submission" date="2019-01" db="UniProtKB">
        <authorList>
            <consortium name="EnsemblPlants"/>
        </authorList>
    </citation>
    <scope>IDENTIFICATION</scope>
    <source>
        <strain evidence="2">cv. Heinz 1706</strain>
    </source>
</reference>
<name>A0A3Q7FAP9_SOLLC</name>
<reference evidence="2" key="1">
    <citation type="journal article" date="2012" name="Nature">
        <title>The tomato genome sequence provides insights into fleshy fruit evolution.</title>
        <authorList>
            <consortium name="Tomato Genome Consortium"/>
        </authorList>
    </citation>
    <scope>NUCLEOTIDE SEQUENCE [LARGE SCALE GENOMIC DNA]</scope>
    <source>
        <strain evidence="2">cv. Heinz 1706</strain>
    </source>
</reference>